<dbReference type="EMBL" id="MU266328">
    <property type="protein sequence ID" value="KAH7931076.1"/>
    <property type="molecule type" value="Genomic_DNA"/>
</dbReference>
<sequence length="563" mass="62226">MSTSSIESIATRRTSRRPTKVFKGHTDRVNSVAYFPDGQHIASASWDKSVIIWDVESGRQDGQSLLHASIVDYIAISPDGRRIASGGREGGVVIWDALTRKVVHEIRGDGVDRLAYSPDRGWIATVPIAREGLVRLWDADTGRPGRKPLECGGEVFCVAFSSDGTRIAAGLRDGFFQVIDVSTGEIVVGPIKGHKEIVTSVVYSPDGRLFVTASYDSSIRVWDSKTGIQVGKPMLGHENYVLCISITADGRRIASGGQDLRVWDLETRLQVGDSFQADHSVDSVAFSPDNRYIISNSGDNDAYLWNTESLANQGSSSRPIASKKKPPVRARARSVTSSILDLPAVPEPVVPHQDDSSPSEPERSRGSSFDSILDLPMVPEPGKRRPKKKRPHNTELIHPRLRPTDPQQDPPLEQDTPPTQSTESGHKWSRNITECWQRIRPRKSRVPADIPHGSSHPPDVQPTVPVSPEPPTDTQTQTTSTARPSVPGRPRPRGTRERWERIRSRNSRGPMDLPDSSLPIPLHERPTVPASPGLQIPQPYQCRAITLETKPTQWEIHTRKNNH</sequence>
<reference evidence="1" key="1">
    <citation type="journal article" date="2021" name="New Phytol.">
        <title>Evolutionary innovations through gain and loss of genes in the ectomycorrhizal Boletales.</title>
        <authorList>
            <person name="Wu G."/>
            <person name="Miyauchi S."/>
            <person name="Morin E."/>
            <person name="Kuo A."/>
            <person name="Drula E."/>
            <person name="Varga T."/>
            <person name="Kohler A."/>
            <person name="Feng B."/>
            <person name="Cao Y."/>
            <person name="Lipzen A."/>
            <person name="Daum C."/>
            <person name="Hundley H."/>
            <person name="Pangilinan J."/>
            <person name="Johnson J."/>
            <person name="Barry K."/>
            <person name="LaButti K."/>
            <person name="Ng V."/>
            <person name="Ahrendt S."/>
            <person name="Min B."/>
            <person name="Choi I.G."/>
            <person name="Park H."/>
            <person name="Plett J.M."/>
            <person name="Magnuson J."/>
            <person name="Spatafora J.W."/>
            <person name="Nagy L.G."/>
            <person name="Henrissat B."/>
            <person name="Grigoriev I.V."/>
            <person name="Yang Z.L."/>
            <person name="Xu J."/>
            <person name="Martin F.M."/>
        </authorList>
    </citation>
    <scope>NUCLEOTIDE SEQUENCE</scope>
    <source>
        <strain evidence="1">KUC20120723A-06</strain>
    </source>
</reference>
<gene>
    <name evidence="1" type="ORF">BV22DRAFT_1124470</name>
</gene>
<accession>A0ACB8BZK7</accession>
<proteinExistence type="predicted"/>
<dbReference type="Proteomes" id="UP000790709">
    <property type="component" value="Unassembled WGS sequence"/>
</dbReference>
<comment type="caution">
    <text evidence="1">The sequence shown here is derived from an EMBL/GenBank/DDBJ whole genome shotgun (WGS) entry which is preliminary data.</text>
</comment>
<protein>
    <submittedName>
        <fullName evidence="1">WD40 repeat-like protein</fullName>
    </submittedName>
</protein>
<organism evidence="1 2">
    <name type="scientific">Leucogyrophana mollusca</name>
    <dbReference type="NCBI Taxonomy" id="85980"/>
    <lineage>
        <taxon>Eukaryota</taxon>
        <taxon>Fungi</taxon>
        <taxon>Dikarya</taxon>
        <taxon>Basidiomycota</taxon>
        <taxon>Agaricomycotina</taxon>
        <taxon>Agaricomycetes</taxon>
        <taxon>Agaricomycetidae</taxon>
        <taxon>Boletales</taxon>
        <taxon>Boletales incertae sedis</taxon>
        <taxon>Leucogyrophana</taxon>
    </lineage>
</organism>
<evidence type="ECO:0000313" key="1">
    <source>
        <dbReference type="EMBL" id="KAH7931076.1"/>
    </source>
</evidence>
<evidence type="ECO:0000313" key="2">
    <source>
        <dbReference type="Proteomes" id="UP000790709"/>
    </source>
</evidence>
<keyword evidence="2" id="KW-1185">Reference proteome</keyword>
<name>A0ACB8BZK7_9AGAM</name>